<reference evidence="2" key="1">
    <citation type="journal article" date="2022" name="Mol. Ecol. Resour.">
        <title>The genomes of chicory, endive, great burdock and yacon provide insights into Asteraceae palaeo-polyploidization history and plant inulin production.</title>
        <authorList>
            <person name="Fan W."/>
            <person name="Wang S."/>
            <person name="Wang H."/>
            <person name="Wang A."/>
            <person name="Jiang F."/>
            <person name="Liu H."/>
            <person name="Zhao H."/>
            <person name="Xu D."/>
            <person name="Zhang Y."/>
        </authorList>
    </citation>
    <scope>NUCLEOTIDE SEQUENCE [LARGE SCALE GENOMIC DNA]</scope>
    <source>
        <strain evidence="2">cv. Niubang</strain>
    </source>
</reference>
<reference evidence="1 2" key="2">
    <citation type="journal article" date="2022" name="Mol. Ecol. Resour.">
        <title>The genomes of chicory, endive, great burdock and yacon provide insights into Asteraceae paleo-polyploidization history and plant inulin production.</title>
        <authorList>
            <person name="Fan W."/>
            <person name="Wang S."/>
            <person name="Wang H."/>
            <person name="Wang A."/>
            <person name="Jiang F."/>
            <person name="Liu H."/>
            <person name="Zhao H."/>
            <person name="Xu D."/>
            <person name="Zhang Y."/>
        </authorList>
    </citation>
    <scope>NUCLEOTIDE SEQUENCE [LARGE SCALE GENOMIC DNA]</scope>
    <source>
        <strain evidence="2">cv. Niubang</strain>
    </source>
</reference>
<organism evidence="1 2">
    <name type="scientific">Arctium lappa</name>
    <name type="common">Greater burdock</name>
    <name type="synonym">Lappa major</name>
    <dbReference type="NCBI Taxonomy" id="4217"/>
    <lineage>
        <taxon>Eukaryota</taxon>
        <taxon>Viridiplantae</taxon>
        <taxon>Streptophyta</taxon>
        <taxon>Embryophyta</taxon>
        <taxon>Tracheophyta</taxon>
        <taxon>Spermatophyta</taxon>
        <taxon>Magnoliopsida</taxon>
        <taxon>eudicotyledons</taxon>
        <taxon>Gunneridae</taxon>
        <taxon>Pentapetalae</taxon>
        <taxon>asterids</taxon>
        <taxon>campanulids</taxon>
        <taxon>Asterales</taxon>
        <taxon>Asteraceae</taxon>
        <taxon>Carduoideae</taxon>
        <taxon>Cardueae</taxon>
        <taxon>Arctiinae</taxon>
        <taxon>Arctium</taxon>
    </lineage>
</organism>
<accession>A0ACB9AE08</accession>
<comment type="caution">
    <text evidence="1">The sequence shown here is derived from an EMBL/GenBank/DDBJ whole genome shotgun (WGS) entry which is preliminary data.</text>
</comment>
<dbReference type="EMBL" id="CM042054">
    <property type="protein sequence ID" value="KAI3707598.1"/>
    <property type="molecule type" value="Genomic_DNA"/>
</dbReference>
<dbReference type="Proteomes" id="UP001055879">
    <property type="component" value="Linkage Group LG08"/>
</dbReference>
<sequence>MVNPMVERATSDMLVGPDWSMNIGICDLCNRDPGHTWMEIGEHDGNICMTVDIILCFTLPDIVRLLDVLYREKPTIQTLTVHSSSHILYITNVEMVGDDGEEWQTSRGGTRPT</sequence>
<protein>
    <submittedName>
        <fullName evidence="1">Uncharacterized protein</fullName>
    </submittedName>
</protein>
<proteinExistence type="predicted"/>
<keyword evidence="2" id="KW-1185">Reference proteome</keyword>
<evidence type="ECO:0000313" key="1">
    <source>
        <dbReference type="EMBL" id="KAI3707598.1"/>
    </source>
</evidence>
<evidence type="ECO:0000313" key="2">
    <source>
        <dbReference type="Proteomes" id="UP001055879"/>
    </source>
</evidence>
<gene>
    <name evidence="1" type="ORF">L6452_26224</name>
</gene>
<name>A0ACB9AE08_ARCLA</name>